<dbReference type="GO" id="GO:0003677">
    <property type="term" value="F:DNA binding"/>
    <property type="evidence" value="ECO:0007669"/>
    <property type="project" value="InterPro"/>
</dbReference>
<reference evidence="3 4" key="1">
    <citation type="submission" date="2017-07" db="EMBL/GenBank/DDBJ databases">
        <title>Amycolatopsis antarcticus sp. nov., isolated from the surface of an Antarcticus brown macroalga.</title>
        <authorList>
            <person name="Wang J."/>
            <person name="Leiva S."/>
            <person name="Huang J."/>
            <person name="Huang Y."/>
        </authorList>
    </citation>
    <scope>NUCLEOTIDE SEQUENCE [LARGE SCALE GENOMIC DNA]</scope>
    <source>
        <strain evidence="3 4">AU-G6</strain>
    </source>
</reference>
<dbReference type="RefSeq" id="WP_094863181.1">
    <property type="nucleotide sequence ID" value="NZ_NKYE01000007.1"/>
</dbReference>
<dbReference type="Gene3D" id="3.30.1310.10">
    <property type="entry name" value="Nucleoid-associated protein YbaB-like domain"/>
    <property type="match status" value="1"/>
</dbReference>
<keyword evidence="4" id="KW-1185">Reference proteome</keyword>
<dbReference type="SUPFAM" id="SSF82607">
    <property type="entry name" value="YbaB-like"/>
    <property type="match status" value="1"/>
</dbReference>
<dbReference type="OrthoDB" id="3691355at2"/>
<organism evidence="3 4">
    <name type="scientific">Amycolatopsis antarctica</name>
    <dbReference type="NCBI Taxonomy" id="1854586"/>
    <lineage>
        <taxon>Bacteria</taxon>
        <taxon>Bacillati</taxon>
        <taxon>Actinomycetota</taxon>
        <taxon>Actinomycetes</taxon>
        <taxon>Pseudonocardiales</taxon>
        <taxon>Pseudonocardiaceae</taxon>
        <taxon>Amycolatopsis</taxon>
    </lineage>
</organism>
<feature type="region of interest" description="Disordered" evidence="2">
    <location>
        <begin position="115"/>
        <end position="188"/>
    </location>
</feature>
<keyword evidence="1" id="KW-0175">Coiled coil</keyword>
<protein>
    <recommendedName>
        <fullName evidence="5">YbaB/EbfC family DNA-binding protein</fullName>
    </recommendedName>
</protein>
<dbReference type="EMBL" id="NKYE01000007">
    <property type="protein sequence ID" value="OZM72704.1"/>
    <property type="molecule type" value="Genomic_DNA"/>
</dbReference>
<name>A0A263D2K1_9PSEU</name>
<dbReference type="InterPro" id="IPR004401">
    <property type="entry name" value="YbaB/EbfC"/>
</dbReference>
<dbReference type="InterPro" id="IPR036894">
    <property type="entry name" value="YbaB-like_sf"/>
</dbReference>
<gene>
    <name evidence="3" type="ORF">CFN78_13845</name>
</gene>
<feature type="coiled-coil region" evidence="1">
    <location>
        <begin position="8"/>
        <end position="35"/>
    </location>
</feature>
<evidence type="ECO:0000256" key="2">
    <source>
        <dbReference type="SAM" id="MobiDB-lite"/>
    </source>
</evidence>
<evidence type="ECO:0008006" key="5">
    <source>
        <dbReference type="Google" id="ProtNLM"/>
    </source>
</evidence>
<proteinExistence type="predicted"/>
<dbReference type="Proteomes" id="UP000242444">
    <property type="component" value="Unassembled WGS sequence"/>
</dbReference>
<sequence length="188" mass="20588">MTSPERLMADYDTKLQQAQATAQRMRSEMETVTVTERSKDGQIAVRVDYSGNLTGLEIGPAARQKPELAQEIMRTVRFAQSRLAGAMQEQVPSIAGTETMHALVGQLRASYPEPAEEGYVEGGGGYGDPDSESEDLRFAVEDDAADHPAPATPPAPPRRPARPERDPEPHEEDYFSGGGFLDDDGRRR</sequence>
<evidence type="ECO:0000256" key="1">
    <source>
        <dbReference type="SAM" id="Coils"/>
    </source>
</evidence>
<evidence type="ECO:0000313" key="4">
    <source>
        <dbReference type="Proteomes" id="UP000242444"/>
    </source>
</evidence>
<dbReference type="InParanoid" id="A0A263D2K1"/>
<dbReference type="AlphaFoldDB" id="A0A263D2K1"/>
<comment type="caution">
    <text evidence="3">The sequence shown here is derived from an EMBL/GenBank/DDBJ whole genome shotgun (WGS) entry which is preliminary data.</text>
</comment>
<dbReference type="Pfam" id="PF02575">
    <property type="entry name" value="YbaB_DNA_bd"/>
    <property type="match status" value="1"/>
</dbReference>
<accession>A0A263D2K1</accession>
<evidence type="ECO:0000313" key="3">
    <source>
        <dbReference type="EMBL" id="OZM72704.1"/>
    </source>
</evidence>